<dbReference type="KEGG" id="hmo:HM1_0603"/>
<reference evidence="1 2" key="1">
    <citation type="journal article" date="2008" name="J. Bacteriol.">
        <title>The genome of Heliobacterium modesticaldum, a phototrophic representative of the Firmicutes containing the simplest photosynthetic apparatus.</title>
        <authorList>
            <person name="Sattley W.M."/>
            <person name="Madigan M.T."/>
            <person name="Swingley W.D."/>
            <person name="Cheung P.C."/>
            <person name="Clocksin K.M."/>
            <person name="Conrad A.L."/>
            <person name="Dejesa L.C."/>
            <person name="Honchak B.M."/>
            <person name="Jung D.O."/>
            <person name="Karbach L.E."/>
            <person name="Kurdoglu A."/>
            <person name="Lahiri S."/>
            <person name="Mastrian S.D."/>
            <person name="Page L.E."/>
            <person name="Taylor H.L."/>
            <person name="Wang Z.T."/>
            <person name="Raymond J."/>
            <person name="Chen M."/>
            <person name="Blankenship R.E."/>
            <person name="Touchman J.W."/>
        </authorList>
    </citation>
    <scope>NUCLEOTIDE SEQUENCE [LARGE SCALE GENOMIC DNA]</scope>
    <source>
        <strain evidence="2">ATCC 51547 / Ice1</strain>
    </source>
</reference>
<proteinExistence type="predicted"/>
<keyword evidence="2" id="KW-1185">Reference proteome</keyword>
<dbReference type="Proteomes" id="UP000008550">
    <property type="component" value="Chromosome"/>
</dbReference>
<accession>B0TG51</accession>
<evidence type="ECO:0000313" key="1">
    <source>
        <dbReference type="EMBL" id="ABZ83208.1"/>
    </source>
</evidence>
<organism evidence="1 2">
    <name type="scientific">Heliobacterium modesticaldum (strain ATCC 51547 / Ice1)</name>
    <dbReference type="NCBI Taxonomy" id="498761"/>
    <lineage>
        <taxon>Bacteria</taxon>
        <taxon>Bacillati</taxon>
        <taxon>Bacillota</taxon>
        <taxon>Clostridia</taxon>
        <taxon>Eubacteriales</taxon>
        <taxon>Heliobacteriaceae</taxon>
        <taxon>Heliomicrobium</taxon>
    </lineage>
</organism>
<gene>
    <name evidence="1" type="ORF">HM1_0603</name>
</gene>
<evidence type="ECO:0000313" key="2">
    <source>
        <dbReference type="Proteomes" id="UP000008550"/>
    </source>
</evidence>
<protein>
    <submittedName>
        <fullName evidence="1">Uncharacterized protein</fullName>
    </submittedName>
</protein>
<dbReference type="EMBL" id="CP000930">
    <property type="protein sequence ID" value="ABZ83208.1"/>
    <property type="molecule type" value="Genomic_DNA"/>
</dbReference>
<dbReference type="AlphaFoldDB" id="B0TG51"/>
<dbReference type="HOGENOM" id="CLU_3234435_0_0_9"/>
<name>B0TG51_HELMI</name>
<sequence length="43" mass="4910">MAIAPGSRVLFNELSYGFFNQFIIPGTPSDSIFIILRKRHAFH</sequence>